<dbReference type="InterPro" id="IPR029063">
    <property type="entry name" value="SAM-dependent_MTases_sf"/>
</dbReference>
<organism evidence="1">
    <name type="scientific">mine drainage metagenome</name>
    <dbReference type="NCBI Taxonomy" id="410659"/>
    <lineage>
        <taxon>unclassified sequences</taxon>
        <taxon>metagenomes</taxon>
        <taxon>ecological metagenomes</taxon>
    </lineage>
</organism>
<dbReference type="AlphaFoldDB" id="T1C9J1"/>
<keyword evidence="1" id="KW-0830">Ubiquinone</keyword>
<dbReference type="GO" id="GO:0008168">
    <property type="term" value="F:methyltransferase activity"/>
    <property type="evidence" value="ECO:0007669"/>
    <property type="project" value="UniProtKB-KW"/>
</dbReference>
<gene>
    <name evidence="1" type="ORF">B1A_02034</name>
</gene>
<keyword evidence="1" id="KW-0489">Methyltransferase</keyword>
<dbReference type="EMBL" id="AUZX01001521">
    <property type="protein sequence ID" value="EQD78877.1"/>
    <property type="molecule type" value="Genomic_DNA"/>
</dbReference>
<name>T1C9J1_9ZZZZ</name>
<keyword evidence="1" id="KW-0808">Transferase</keyword>
<dbReference type="Gene3D" id="3.40.50.150">
    <property type="entry name" value="Vaccinia Virus protein VP39"/>
    <property type="match status" value="1"/>
</dbReference>
<accession>T1C9J1</accession>
<dbReference type="GO" id="GO:0032259">
    <property type="term" value="P:methylation"/>
    <property type="evidence" value="ECO:0007669"/>
    <property type="project" value="UniProtKB-KW"/>
</dbReference>
<evidence type="ECO:0000313" key="1">
    <source>
        <dbReference type="EMBL" id="EQD78877.1"/>
    </source>
</evidence>
<protein>
    <submittedName>
        <fullName evidence="1">Ubiquinone biosynthesis O-methyltransferase</fullName>
    </submittedName>
</protein>
<proteinExistence type="predicted"/>
<comment type="caution">
    <text evidence="1">The sequence shown here is derived from an EMBL/GenBank/DDBJ whole genome shotgun (WGS) entry which is preliminary data.</text>
</comment>
<reference evidence="1" key="1">
    <citation type="submission" date="2013-08" db="EMBL/GenBank/DDBJ databases">
        <authorList>
            <person name="Mendez C."/>
            <person name="Richter M."/>
            <person name="Ferrer M."/>
            <person name="Sanchez J."/>
        </authorList>
    </citation>
    <scope>NUCLEOTIDE SEQUENCE</scope>
</reference>
<reference evidence="1" key="2">
    <citation type="journal article" date="2014" name="ISME J.">
        <title>Microbial stratification in low pH oxic and suboxic macroscopic growths along an acid mine drainage.</title>
        <authorList>
            <person name="Mendez-Garcia C."/>
            <person name="Mesa V."/>
            <person name="Sprenger R.R."/>
            <person name="Richter M."/>
            <person name="Diez M.S."/>
            <person name="Solano J."/>
            <person name="Bargiela R."/>
            <person name="Golyshina O.V."/>
            <person name="Manteca A."/>
            <person name="Ramos J.L."/>
            <person name="Gallego J.R."/>
            <person name="Llorente I."/>
            <person name="Martins Dos Santos V.A."/>
            <person name="Jensen O.N."/>
            <person name="Pelaez A.I."/>
            <person name="Sanchez J."/>
            <person name="Ferrer M."/>
        </authorList>
    </citation>
    <scope>NUCLEOTIDE SEQUENCE</scope>
</reference>
<sequence>MVPRGTHEYERFIRPSELARWGRAAGLVAHALTGIELDPFGGTRLRRDPAVNYLTQFVREA</sequence>